<accession>A0A1K2ECQ5</accession>
<evidence type="ECO:0000313" key="1">
    <source>
        <dbReference type="EMBL" id="SFY32756.1"/>
    </source>
</evidence>
<dbReference type="EMBL" id="FPJO01000018">
    <property type="protein sequence ID" value="SFY32756.1"/>
    <property type="molecule type" value="Genomic_DNA"/>
</dbReference>
<proteinExistence type="predicted"/>
<dbReference type="STRING" id="1893.SAMN02787144_101852"/>
<name>A0A1K2ECQ5_STRAR</name>
<dbReference type="Proteomes" id="UP000181909">
    <property type="component" value="Unassembled WGS sequence"/>
</dbReference>
<evidence type="ECO:0000313" key="2">
    <source>
        <dbReference type="Proteomes" id="UP000181909"/>
    </source>
</evidence>
<sequence>MPGERNQAVTTIIDGRTRHAVALPSARDRLLRMSVHLPVINGEPGPVHARILVVADVLLRTLEADGHQLIWACEVPDPSPERVRTLQTFMTALGVHSPASFTSSSGEVLDILGGPADVCVFGDGRHDAEPGVWVGVGRVDGTGAHGQCPAAGEDLLAIRLGLLSRPYHRPVTLTSSDVVEADRTLLRWRERVAHWACSPSKPVPQEVGRAAADALAADLGTPAVLDLLLRAEVADGVPEGAKFETFASLDRILGLELIREIGRLPLREAGLFRPD</sequence>
<reference evidence="1 2" key="1">
    <citation type="submission" date="2016-11" db="EMBL/GenBank/DDBJ databases">
        <authorList>
            <person name="Jaros S."/>
            <person name="Januszkiewicz K."/>
            <person name="Wedrychowicz H."/>
        </authorList>
    </citation>
    <scope>NUCLEOTIDE SEQUENCE [LARGE SCALE GENOMIC DNA]</scope>
    <source>
        <strain evidence="1 2">OK807</strain>
    </source>
</reference>
<protein>
    <submittedName>
        <fullName evidence="1">Uncharacterized protein</fullName>
    </submittedName>
</protein>
<organism evidence="1 2">
    <name type="scientific">Streptomyces atratus</name>
    <dbReference type="NCBI Taxonomy" id="1893"/>
    <lineage>
        <taxon>Bacteria</taxon>
        <taxon>Bacillati</taxon>
        <taxon>Actinomycetota</taxon>
        <taxon>Actinomycetes</taxon>
        <taxon>Kitasatosporales</taxon>
        <taxon>Streptomycetaceae</taxon>
        <taxon>Streptomyces</taxon>
    </lineage>
</organism>
<gene>
    <name evidence="1" type="ORF">SAMN02787144_101852</name>
</gene>
<dbReference type="AlphaFoldDB" id="A0A1K2ECQ5"/>